<gene>
    <name evidence="10" type="ORF">WA1_38895</name>
</gene>
<dbReference type="GO" id="GO:0006493">
    <property type="term" value="P:protein O-linked glycosylation"/>
    <property type="evidence" value="ECO:0007669"/>
    <property type="project" value="InterPro"/>
</dbReference>
<protein>
    <submittedName>
        <fullName evidence="10">Glycosyl transferase</fullName>
    </submittedName>
</protein>
<reference evidence="10 11" key="1">
    <citation type="journal article" date="2013" name="Genome Biol. Evol.">
        <title>Genomes of Stigonematalean cyanobacteria (subsection V) and the evolution of oxygenic photosynthesis from prokaryotes to plastids.</title>
        <authorList>
            <person name="Dagan T."/>
            <person name="Roettger M."/>
            <person name="Stucken K."/>
            <person name="Landan G."/>
            <person name="Koch R."/>
            <person name="Major P."/>
            <person name="Gould S.B."/>
            <person name="Goremykin V.V."/>
            <person name="Rippka R."/>
            <person name="Tandeau de Marsac N."/>
            <person name="Gugger M."/>
            <person name="Lockhart P.J."/>
            <person name="Allen J.F."/>
            <person name="Brune I."/>
            <person name="Maus I."/>
            <person name="Puhler A."/>
            <person name="Martin W.F."/>
        </authorList>
    </citation>
    <scope>NUCLEOTIDE SEQUENCE [LARGE SCALE GENOMIC DNA]</scope>
    <source>
        <strain evidence="10 11">PCC 7110</strain>
    </source>
</reference>
<feature type="transmembrane region" description="Helical" evidence="8">
    <location>
        <begin position="205"/>
        <end position="222"/>
    </location>
</feature>
<organism evidence="10 11">
    <name type="scientific">Scytonema hofmannii PCC 7110</name>
    <dbReference type="NCBI Taxonomy" id="128403"/>
    <lineage>
        <taxon>Bacteria</taxon>
        <taxon>Bacillati</taxon>
        <taxon>Cyanobacteriota</taxon>
        <taxon>Cyanophyceae</taxon>
        <taxon>Nostocales</taxon>
        <taxon>Scytonemataceae</taxon>
        <taxon>Scytonema</taxon>
    </lineage>
</organism>
<dbReference type="Gene3D" id="1.25.40.10">
    <property type="entry name" value="Tetratricopeptide repeat domain"/>
    <property type="match status" value="1"/>
</dbReference>
<keyword evidence="5 8" id="KW-0812">Transmembrane</keyword>
<evidence type="ECO:0000256" key="8">
    <source>
        <dbReference type="SAM" id="Phobius"/>
    </source>
</evidence>
<keyword evidence="11" id="KW-1185">Reference proteome</keyword>
<dbReference type="EMBL" id="ANNX02000042">
    <property type="protein sequence ID" value="KYC38302.1"/>
    <property type="molecule type" value="Genomic_DNA"/>
</dbReference>
<dbReference type="InterPro" id="IPR011990">
    <property type="entry name" value="TPR-like_helical_dom_sf"/>
</dbReference>
<feature type="transmembrane region" description="Helical" evidence="8">
    <location>
        <begin position="12"/>
        <end position="31"/>
    </location>
</feature>
<dbReference type="Proteomes" id="UP000076925">
    <property type="component" value="Unassembled WGS sequence"/>
</dbReference>
<proteinExistence type="predicted"/>
<keyword evidence="6 8" id="KW-1133">Transmembrane helix</keyword>
<keyword evidence="2" id="KW-1003">Cell membrane</keyword>
<dbReference type="GO" id="GO:0016763">
    <property type="term" value="F:pentosyltransferase activity"/>
    <property type="evidence" value="ECO:0007669"/>
    <property type="project" value="TreeGrafter"/>
</dbReference>
<dbReference type="STRING" id="128403.WA1_38895"/>
<dbReference type="RefSeq" id="WP_017745985.1">
    <property type="nucleotide sequence ID" value="NZ_KQ976354.1"/>
</dbReference>
<comment type="subcellular location">
    <subcellularLocation>
        <location evidence="1">Cell membrane</location>
        <topology evidence="1">Multi-pass membrane protein</topology>
    </subcellularLocation>
</comment>
<dbReference type="AlphaFoldDB" id="A0A139X106"/>
<dbReference type="GO" id="GO:0000030">
    <property type="term" value="F:mannosyltransferase activity"/>
    <property type="evidence" value="ECO:0007669"/>
    <property type="project" value="InterPro"/>
</dbReference>
<dbReference type="OrthoDB" id="437910at2"/>
<evidence type="ECO:0000256" key="6">
    <source>
        <dbReference type="ARBA" id="ARBA00022989"/>
    </source>
</evidence>
<evidence type="ECO:0000313" key="10">
    <source>
        <dbReference type="EMBL" id="KYC38302.1"/>
    </source>
</evidence>
<feature type="transmembrane region" description="Helical" evidence="8">
    <location>
        <begin position="333"/>
        <end position="352"/>
    </location>
</feature>
<comment type="caution">
    <text evidence="10">The sequence shown here is derived from an EMBL/GenBank/DDBJ whole genome shotgun (WGS) entry which is preliminary data.</text>
</comment>
<keyword evidence="7 8" id="KW-0472">Membrane</keyword>
<feature type="transmembrane region" description="Helical" evidence="8">
    <location>
        <begin position="123"/>
        <end position="139"/>
    </location>
</feature>
<dbReference type="PANTHER" id="PTHR33908:SF11">
    <property type="entry name" value="MEMBRANE PROTEIN"/>
    <property type="match status" value="1"/>
</dbReference>
<dbReference type="GO" id="GO:0005886">
    <property type="term" value="C:plasma membrane"/>
    <property type="evidence" value="ECO:0007669"/>
    <property type="project" value="UniProtKB-SubCell"/>
</dbReference>
<evidence type="ECO:0000256" key="7">
    <source>
        <dbReference type="ARBA" id="ARBA00023136"/>
    </source>
</evidence>
<evidence type="ECO:0000313" key="11">
    <source>
        <dbReference type="Proteomes" id="UP000076925"/>
    </source>
</evidence>
<dbReference type="SUPFAM" id="SSF48452">
    <property type="entry name" value="TPR-like"/>
    <property type="match status" value="1"/>
</dbReference>
<feature type="transmembrane region" description="Helical" evidence="8">
    <location>
        <begin position="358"/>
        <end position="375"/>
    </location>
</feature>
<dbReference type="PANTHER" id="PTHR33908">
    <property type="entry name" value="MANNOSYLTRANSFERASE YKCB-RELATED"/>
    <property type="match status" value="1"/>
</dbReference>
<evidence type="ECO:0000259" key="9">
    <source>
        <dbReference type="Pfam" id="PF02366"/>
    </source>
</evidence>
<evidence type="ECO:0000256" key="2">
    <source>
        <dbReference type="ARBA" id="ARBA00022475"/>
    </source>
</evidence>
<keyword evidence="4 10" id="KW-0808">Transferase</keyword>
<feature type="transmembrane region" description="Helical" evidence="8">
    <location>
        <begin position="229"/>
        <end position="247"/>
    </location>
</feature>
<evidence type="ECO:0000256" key="5">
    <source>
        <dbReference type="ARBA" id="ARBA00022692"/>
    </source>
</evidence>
<evidence type="ECO:0000256" key="4">
    <source>
        <dbReference type="ARBA" id="ARBA00022679"/>
    </source>
</evidence>
<dbReference type="Pfam" id="PF02366">
    <property type="entry name" value="PMT"/>
    <property type="match status" value="1"/>
</dbReference>
<evidence type="ECO:0000256" key="1">
    <source>
        <dbReference type="ARBA" id="ARBA00004651"/>
    </source>
</evidence>
<feature type="transmembrane region" description="Helical" evidence="8">
    <location>
        <begin position="291"/>
        <end position="312"/>
    </location>
</feature>
<feature type="domain" description="ArnT-like N-terminal" evidence="9">
    <location>
        <begin position="101"/>
        <end position="226"/>
    </location>
</feature>
<name>A0A139X106_9CYAN</name>
<accession>A0A139X106</accession>
<feature type="transmembrane region" description="Helical" evidence="8">
    <location>
        <begin position="97"/>
        <end position="116"/>
    </location>
</feature>
<feature type="transmembrane region" description="Helical" evidence="8">
    <location>
        <begin position="387"/>
        <end position="412"/>
    </location>
</feature>
<dbReference type="InterPro" id="IPR050297">
    <property type="entry name" value="LipidA_mod_glycosyltrf_83"/>
</dbReference>
<evidence type="ECO:0000256" key="3">
    <source>
        <dbReference type="ARBA" id="ARBA00022676"/>
    </source>
</evidence>
<dbReference type="GO" id="GO:0009103">
    <property type="term" value="P:lipopolysaccharide biosynthetic process"/>
    <property type="evidence" value="ECO:0007669"/>
    <property type="project" value="UniProtKB-ARBA"/>
</dbReference>
<feature type="transmembrane region" description="Helical" evidence="8">
    <location>
        <begin position="181"/>
        <end position="199"/>
    </location>
</feature>
<sequence length="852" mass="95387">MSLRHKKFRSFAILGLIWVLGMVCDRIWFALDRSIPAWDQADYLTGTLNYWQALQHPQWWNRDWWQSLWLLSSKIPPLTYILTAGVQNIFGIGPDEATLVMLLFSGVLLGSVYGLGKVLFDESVGLWAAFLCQVLPALYRLRLDFLLDYPLAAVVTLSFFCLSVWRSFGTAEAQRALRKRRFVEWLWALAFGLSFGLALLVKQTALIFLLVPIVWLGVGALRDRRWGRLAQLVGGLCLSVLVFGPWYRTNWLIVLTSGKRATVDSAIAEGEAPLNTLQAWIYYWQQLPNQVSLPLLLVPIVALLFYWGRLGFKNKDKGIGGQGGELPPLSHSSFKWLTVFLVSAYLLSSLNINKDSRYALPYLPTLTVFLAYGLTRFSHLWGKRIRWGTASLAVLLMLCNLFPVGGVIGSWVTRALSPNQHYPYMAEELPHKQAIAHIVQTEPLLRSTLGVLPSTAAINQHNFNYYGALQNFQVYGRQVGTRKKFIDRDVRSLEWFLTKTGDQGSVGETQASIVQAVEQSGNFQLNKSWNLSDGSLIKLYHKQTPAIEVKPISVTGVSPDRLTLSQVAVPEKAPPGVPVPVTYEWSGSWEQLQHGLVLLTWKTKTPHSLLPTPYSPTSWIHDRAIAMGALHSGTKKPEGTFRAIERIAMLPPADVTPGIYSLEAIYLNRFSGESYPIQVPNVTLQIDPQAPPIPAPELDLVTQLRILGTNLPKGTEALSQVFDEVGRINQYDPIQDYLVQARLTLEYRLQQIPSNRDWAYALALANVLQRRVDGAIAALQKVTQLDSENPYSHAYLAFVQLYNWQPVAAQKSLEPSLAKNPNIPEIKALSGAAALMQGNLIKAWQILKEVNG</sequence>
<dbReference type="InterPro" id="IPR003342">
    <property type="entry name" value="ArnT-like_N"/>
</dbReference>
<keyword evidence="3" id="KW-0328">Glycosyltransferase</keyword>
<feature type="transmembrane region" description="Helical" evidence="8">
    <location>
        <begin position="151"/>
        <end position="169"/>
    </location>
</feature>